<dbReference type="EMBL" id="CAJEWN010000865">
    <property type="protein sequence ID" value="CAD2191234.1"/>
    <property type="molecule type" value="Genomic_DNA"/>
</dbReference>
<proteinExistence type="predicted"/>
<name>A0A6V7WW60_MELEN</name>
<sequence length="283" mass="33282">MFFQLWVIHGLYRGRVLPFVFCLLPDKQQQTYVRAIAMVIADLPRRPTTIIIDFEKAVENSFRQQIPGASIHGCFFHFAQAVWRKAQQLGMERQYVADEQYRCLIKMFTALTFCRPADVIGRFNELAEYFIGTAGNEDAHVQFLNYFESTWVGRPGRPPLFAREMWNNNIITLLDLPRTTNSVESWHHQIQSKFTLPHPNLYKFIEGLREENVRINAICVKLDGGQEVPLYSRREYQESNQRLLNILQRYGQMDTESYLRATSRFIKYRGVDPVQEEQEDDDE</sequence>
<feature type="signal peptide" evidence="1">
    <location>
        <begin position="1"/>
        <end position="18"/>
    </location>
</feature>
<dbReference type="AlphaFoldDB" id="A0A6V7WW60"/>
<reference evidence="3 4" key="1">
    <citation type="submission" date="2020-08" db="EMBL/GenBank/DDBJ databases">
        <authorList>
            <person name="Koutsovoulos G."/>
            <person name="Danchin GJ E."/>
        </authorList>
    </citation>
    <scope>NUCLEOTIDE SEQUENCE [LARGE SCALE GENOMIC DNA]</scope>
</reference>
<evidence type="ECO:0000313" key="3">
    <source>
        <dbReference type="EMBL" id="CAD2191234.1"/>
    </source>
</evidence>
<protein>
    <recommendedName>
        <fullName evidence="2">MULE transposase domain-containing protein</fullName>
    </recommendedName>
</protein>
<accession>A0A6V7WW60</accession>
<feature type="chain" id="PRO_5028467284" description="MULE transposase domain-containing protein" evidence="1">
    <location>
        <begin position="19"/>
        <end position="283"/>
    </location>
</feature>
<evidence type="ECO:0000259" key="2">
    <source>
        <dbReference type="Pfam" id="PF10551"/>
    </source>
</evidence>
<evidence type="ECO:0000313" key="4">
    <source>
        <dbReference type="Proteomes" id="UP000580250"/>
    </source>
</evidence>
<dbReference type="Pfam" id="PF10551">
    <property type="entry name" value="MULE"/>
    <property type="match status" value="1"/>
</dbReference>
<keyword evidence="1" id="KW-0732">Signal</keyword>
<dbReference type="InterPro" id="IPR018289">
    <property type="entry name" value="MULE_transposase_dom"/>
</dbReference>
<gene>
    <name evidence="3" type="ORF">MENT_LOCUS44056</name>
</gene>
<organism evidence="3 4">
    <name type="scientific">Meloidogyne enterolobii</name>
    <name type="common">Root-knot nematode worm</name>
    <name type="synonym">Meloidogyne mayaguensis</name>
    <dbReference type="NCBI Taxonomy" id="390850"/>
    <lineage>
        <taxon>Eukaryota</taxon>
        <taxon>Metazoa</taxon>
        <taxon>Ecdysozoa</taxon>
        <taxon>Nematoda</taxon>
        <taxon>Chromadorea</taxon>
        <taxon>Rhabditida</taxon>
        <taxon>Tylenchina</taxon>
        <taxon>Tylenchomorpha</taxon>
        <taxon>Tylenchoidea</taxon>
        <taxon>Meloidogynidae</taxon>
        <taxon>Meloidogyninae</taxon>
        <taxon>Meloidogyne</taxon>
    </lineage>
</organism>
<feature type="domain" description="MULE transposase" evidence="2">
    <location>
        <begin position="13"/>
        <end position="80"/>
    </location>
</feature>
<evidence type="ECO:0000256" key="1">
    <source>
        <dbReference type="SAM" id="SignalP"/>
    </source>
</evidence>
<comment type="caution">
    <text evidence="3">The sequence shown here is derived from an EMBL/GenBank/DDBJ whole genome shotgun (WGS) entry which is preliminary data.</text>
</comment>
<dbReference type="OrthoDB" id="6154864at2759"/>
<dbReference type="Proteomes" id="UP000580250">
    <property type="component" value="Unassembled WGS sequence"/>
</dbReference>